<protein>
    <submittedName>
        <fullName evidence="1">Uncharacterized protein</fullName>
    </submittedName>
</protein>
<gene>
    <name evidence="1" type="ORF">GALL_526090</name>
</gene>
<name>A0A1J5PE77_9ZZZZ</name>
<evidence type="ECO:0000313" key="1">
    <source>
        <dbReference type="EMBL" id="OIQ65828.1"/>
    </source>
</evidence>
<dbReference type="AlphaFoldDB" id="A0A1J5PE77"/>
<sequence>MSVALVELSVAEPAKAWAAPLARVTLPEGVVIEAVTVFGGVTVPFQLLTRALTSGVPRPETSSQPVAAVKPVRPGTLLLPDLMSWKTAGPPLAYWALPRLYNFVLALPCRPYFWTTRAITPAKEGDAADVPPVVAMAPWE</sequence>
<accession>A0A1J5PE77</accession>
<dbReference type="EMBL" id="MLJW01007031">
    <property type="protein sequence ID" value="OIQ65828.1"/>
    <property type="molecule type" value="Genomic_DNA"/>
</dbReference>
<organism evidence="1">
    <name type="scientific">mine drainage metagenome</name>
    <dbReference type="NCBI Taxonomy" id="410659"/>
    <lineage>
        <taxon>unclassified sequences</taxon>
        <taxon>metagenomes</taxon>
        <taxon>ecological metagenomes</taxon>
    </lineage>
</organism>
<reference evidence="1" key="1">
    <citation type="submission" date="2016-10" db="EMBL/GenBank/DDBJ databases">
        <title>Sequence of Gallionella enrichment culture.</title>
        <authorList>
            <person name="Poehlein A."/>
            <person name="Muehling M."/>
            <person name="Daniel R."/>
        </authorList>
    </citation>
    <scope>NUCLEOTIDE SEQUENCE</scope>
</reference>
<proteinExistence type="predicted"/>
<comment type="caution">
    <text evidence="1">The sequence shown here is derived from an EMBL/GenBank/DDBJ whole genome shotgun (WGS) entry which is preliminary data.</text>
</comment>